<evidence type="ECO:0000256" key="3">
    <source>
        <dbReference type="ARBA" id="ARBA00022676"/>
    </source>
</evidence>
<evidence type="ECO:0000256" key="4">
    <source>
        <dbReference type="ARBA" id="ARBA00022679"/>
    </source>
</evidence>
<keyword evidence="7 8" id="KW-0472">Membrane</keyword>
<keyword evidence="4 8" id="KW-0808">Transferase</keyword>
<dbReference type="Proteomes" id="UP000594263">
    <property type="component" value="Unplaced"/>
</dbReference>
<keyword evidence="3 8" id="KW-0328">Glycosyltransferase</keyword>
<evidence type="ECO:0000256" key="6">
    <source>
        <dbReference type="ARBA" id="ARBA00022989"/>
    </source>
</evidence>
<evidence type="ECO:0000313" key="9">
    <source>
        <dbReference type="EnsemblPlants" id="Kaladp0042s0217.1.v1.1"/>
    </source>
</evidence>
<comment type="subcellular location">
    <subcellularLocation>
        <location evidence="1">Membrane</location>
        <topology evidence="1">Single-pass membrane protein</topology>
    </subcellularLocation>
</comment>
<dbReference type="InterPro" id="IPR008166">
    <property type="entry name" value="Glyco_transf_92"/>
</dbReference>
<evidence type="ECO:0000313" key="10">
    <source>
        <dbReference type="Proteomes" id="UP000594263"/>
    </source>
</evidence>
<keyword evidence="5 8" id="KW-0812">Transmembrane</keyword>
<proteinExistence type="inferred from homology"/>
<evidence type="ECO:0000256" key="7">
    <source>
        <dbReference type="ARBA" id="ARBA00023136"/>
    </source>
</evidence>
<evidence type="ECO:0000256" key="1">
    <source>
        <dbReference type="ARBA" id="ARBA00004167"/>
    </source>
</evidence>
<dbReference type="Gramene" id="Kaladp0042s0217.1.v1.1">
    <property type="protein sequence ID" value="Kaladp0042s0217.1.v1.1"/>
    <property type="gene ID" value="Kaladp0042s0217.v1.1"/>
</dbReference>
<dbReference type="PANTHER" id="PTHR21461:SF55">
    <property type="entry name" value="GLYCOSYLTRANSFERASE FAMILY 92 PROTEIN"/>
    <property type="match status" value="1"/>
</dbReference>
<dbReference type="GO" id="GO:0005737">
    <property type="term" value="C:cytoplasm"/>
    <property type="evidence" value="ECO:0007669"/>
    <property type="project" value="TreeGrafter"/>
</dbReference>
<evidence type="ECO:0000256" key="2">
    <source>
        <dbReference type="ARBA" id="ARBA00007647"/>
    </source>
</evidence>
<dbReference type="EC" id="2.4.1.-" evidence="8"/>
<keyword evidence="6 8" id="KW-1133">Transmembrane helix</keyword>
<evidence type="ECO:0000256" key="8">
    <source>
        <dbReference type="RuleBase" id="RU366017"/>
    </source>
</evidence>
<dbReference type="EnsemblPlants" id="Kaladp0042s0217.1.v1.1">
    <property type="protein sequence ID" value="Kaladp0042s0217.1.v1.1"/>
    <property type="gene ID" value="Kaladp0042s0217.v1.1"/>
</dbReference>
<feature type="transmembrane region" description="Helical" evidence="8">
    <location>
        <begin position="21"/>
        <end position="44"/>
    </location>
</feature>
<protein>
    <recommendedName>
        <fullName evidence="8">Glycosyltransferase family 92 protein</fullName>
        <ecNumber evidence="8">2.4.1.-</ecNumber>
    </recommendedName>
</protein>
<dbReference type="GO" id="GO:0016020">
    <property type="term" value="C:membrane"/>
    <property type="evidence" value="ECO:0007669"/>
    <property type="project" value="UniProtKB-SubCell"/>
</dbReference>
<accession>A0A7N0TRR5</accession>
<organism evidence="9 10">
    <name type="scientific">Kalanchoe fedtschenkoi</name>
    <name type="common">Lavender scallops</name>
    <name type="synonym">South American air plant</name>
    <dbReference type="NCBI Taxonomy" id="63787"/>
    <lineage>
        <taxon>Eukaryota</taxon>
        <taxon>Viridiplantae</taxon>
        <taxon>Streptophyta</taxon>
        <taxon>Embryophyta</taxon>
        <taxon>Tracheophyta</taxon>
        <taxon>Spermatophyta</taxon>
        <taxon>Magnoliopsida</taxon>
        <taxon>eudicotyledons</taxon>
        <taxon>Gunneridae</taxon>
        <taxon>Pentapetalae</taxon>
        <taxon>Saxifragales</taxon>
        <taxon>Crassulaceae</taxon>
        <taxon>Kalanchoe</taxon>
    </lineage>
</organism>
<dbReference type="AlphaFoldDB" id="A0A7N0TRR5"/>
<name>A0A7N0TRR5_KALFE</name>
<keyword evidence="10" id="KW-1185">Reference proteome</keyword>
<sequence length="568" mass="65227">MKDRRARRDAARARCARCPRCIFLLLAACIFLYGFGFSTSRLFFPGTFHPVPGTWRAPQTKAVSGQAPRTQIAVRETVIFPDQALIFLQYPTTVSVSPLLGKDDVECAYFVPNASQPHLKLPPLRLDGLRLRCPLVHPRRFSATVALKPTSGGRGVFVAPGPAHVWNKVVYEALIDRDNTTLVFVKGLNLRPERAFDPAKFECVYGWDFTSPRFLLKSEVVSAAQEIVRCRTPLSVLTGRAADVKVSVRVKGRGVIPSIARPERRLEGLMNWKEHEMCICTMLRNQARFLKEWVIYHGRIGVGKWFIYDNNSEDDIEEVVEALEEEGFRISRYLWPWIKTQEAGFAHCAMRARGVCKWVGFIDVDEFFHLPTGLTLHQVLGNRSMHSNVVELRTSCHSFGPSGLKKLPPRGVMDGYTCRRRAPERHKSIVKPEALNSTLINVVHHFHVKAGLRYMNMDPSVMVINHYKYQVWEVFKEKFYRRVATYVADWQAEENVGSKDRAPGLGTRAVEPKDWSSRFCEVIDTGLRDRMLKMFEEPWTRLLPWMEGYGEQAKRRHRRRSRRRKGRG</sequence>
<comment type="similarity">
    <text evidence="2 8">Belongs to the glycosyltransferase 92 family.</text>
</comment>
<dbReference type="Pfam" id="PF01697">
    <property type="entry name" value="Glyco_transf_92"/>
    <property type="match status" value="1"/>
</dbReference>
<dbReference type="PANTHER" id="PTHR21461">
    <property type="entry name" value="GLYCOSYLTRANSFERASE FAMILY 92 PROTEIN"/>
    <property type="match status" value="1"/>
</dbReference>
<dbReference type="GO" id="GO:0016757">
    <property type="term" value="F:glycosyltransferase activity"/>
    <property type="evidence" value="ECO:0007669"/>
    <property type="project" value="UniProtKB-UniRule"/>
</dbReference>
<dbReference type="OMA" id="MYHTRIG"/>
<evidence type="ECO:0000256" key="5">
    <source>
        <dbReference type="ARBA" id="ARBA00022692"/>
    </source>
</evidence>
<reference evidence="9" key="1">
    <citation type="submission" date="2021-01" db="UniProtKB">
        <authorList>
            <consortium name="EnsemblPlants"/>
        </authorList>
    </citation>
    <scope>IDENTIFICATION</scope>
</reference>